<dbReference type="Proteomes" id="UP000277283">
    <property type="component" value="Segment"/>
</dbReference>
<dbReference type="EMBL" id="JX515788">
    <property type="protein sequence ID" value="AFX59693.1"/>
    <property type="molecule type" value="Genomic_DNA"/>
</dbReference>
<dbReference type="EMBL" id="MF768985">
    <property type="protein sequence ID" value="ATU84052.1"/>
    <property type="molecule type" value="Genomic_DNA"/>
</dbReference>
<dbReference type="Proteomes" id="UP000267516">
    <property type="component" value="Segment"/>
</dbReference>
<evidence type="ECO:0000313" key="3">
    <source>
        <dbReference type="Proteomes" id="UP000277283"/>
    </source>
</evidence>
<evidence type="ECO:0000313" key="2">
    <source>
        <dbReference type="EMBL" id="ATU84052.1"/>
    </source>
</evidence>
<reference evidence="3" key="2">
    <citation type="submission" date="2012-08" db="EMBL/GenBank/DDBJ databases">
        <authorList>
            <person name="Choi T.-J."/>
        </authorList>
    </citation>
    <scope>NUCLEOTIDE SEQUENCE [LARGE SCALE GENOMIC DNA]</scope>
    <source>
        <strain evidence="3">K-LV1</strain>
    </source>
</reference>
<organism evidence="1 3">
    <name type="scientific">White spot syndrome virus</name>
    <dbReference type="NCBI Taxonomy" id="342409"/>
    <lineage>
        <taxon>Viruses</taxon>
        <taxon>Viruses incertae sedis</taxon>
        <taxon>Naldaviricetes</taxon>
        <taxon>Nimaviridae</taxon>
        <taxon>Whispovirus</taxon>
    </lineage>
</organism>
<proteinExistence type="predicted"/>
<accession>K7WHQ6</accession>
<name>K7WHQ6_9VIRU</name>
<evidence type="ECO:0000313" key="1">
    <source>
        <dbReference type="EMBL" id="AFX59693.1"/>
    </source>
</evidence>
<gene>
    <name evidence="1" type="ORF">wssv_03160</name>
</gene>
<sequence length="67" mass="7391">MFKKIVNLPTSIHSLLMCFSMIVEIAPKQISAPIEPNPISSIMFADSLLICFSLDEVDKSDTSFVSV</sequence>
<protein>
    <submittedName>
        <fullName evidence="2">ORF346</fullName>
    </submittedName>
    <submittedName>
        <fullName evidence="1">Wsv316</fullName>
    </submittedName>
</protein>
<reference evidence="2" key="3">
    <citation type="journal article" date="2018" name="Aquaculture">
        <title>Complete genome sequence of a white spot syndrome virus associated with a disease incursion in Australia.</title>
        <authorList>
            <person name="Oakey J."/>
            <person name="Smith C.S."/>
        </authorList>
    </citation>
    <scope>NUCLEOTIDE SEQUENCE [LARGE SCALE GENOMIC DNA]</scope>
    <source>
        <strain evidence="2">WSSV-AU</strain>
    </source>
</reference>
<reference evidence="1" key="1">
    <citation type="submission" date="2012-08" db="EMBL/GenBank/DDBJ databases">
        <title>Cassytha pubescens and C. glabella (Lauraceae) are not disjunctly distributed between Australia and the Ryukyu Archipelago of Japan - evidence from morphological and molecular data.</title>
        <authorList>
            <person name="Kokubugata G."/>
            <person name="Nakamura K."/>
            <person name="Forster P.I."/>
            <person name="Wilson G.W."/>
            <person name="Holland A.E."/>
            <person name="Hirayama Y."/>
            <person name="Yokota M."/>
        </authorList>
    </citation>
    <scope>NUCLEOTIDE SEQUENCE</scope>
    <source>
        <strain evidence="1">K-LV1</strain>
    </source>
</reference>